<sequence>MSSSFTFYFRDAFKRRPLFLYFRGSVFPRVLVPVVIFAVYSAVFVFFASLGLAPLLHVSLVPILTIVTGLLVSLRANSSYDRWWEGRKLWSSLTANIRSFSRVLWYSIEREADGDDVDDVTDVMNLLVAFAFAIKHHLRGEDGYQYSDLTDRLPRGYLAVIENRRNKRVDKERRGRRDTNRFDNLPLEILTLLFNYSSMFKQHGKLDPGIFNHLSALTHSMTEQLSSFERILTAPIPFAFMIHLRQMIVLYCVSLPPQLYTQTGWYCIPITAIAAFTFFGVDAIGKEIENPFGYDANDLPVDKFCNDLLSELGVFESKELNPQEWKKKNS</sequence>
<evidence type="ECO:0000256" key="1">
    <source>
        <dbReference type="ARBA" id="ARBA00004651"/>
    </source>
</evidence>
<protein>
    <submittedName>
        <fullName evidence="9">82_t:CDS:1</fullName>
    </submittedName>
</protein>
<keyword evidence="7 8" id="KW-0472">Membrane</keyword>
<keyword evidence="4 8" id="KW-0812">Transmembrane</keyword>
<keyword evidence="10" id="KW-1185">Reference proteome</keyword>
<evidence type="ECO:0000256" key="7">
    <source>
        <dbReference type="ARBA" id="ARBA00023136"/>
    </source>
</evidence>
<dbReference type="GO" id="GO:0005886">
    <property type="term" value="C:plasma membrane"/>
    <property type="evidence" value="ECO:0007669"/>
    <property type="project" value="UniProtKB-SubCell"/>
</dbReference>
<dbReference type="PANTHER" id="PTHR33281:SF19">
    <property type="entry name" value="VOLTAGE-DEPENDENT ANION CHANNEL-FORMING PROTEIN YNEE"/>
    <property type="match status" value="1"/>
</dbReference>
<dbReference type="PANTHER" id="PTHR33281">
    <property type="entry name" value="UPF0187 PROTEIN YNEE"/>
    <property type="match status" value="1"/>
</dbReference>
<feature type="transmembrane region" description="Helical" evidence="8">
    <location>
        <begin position="20"/>
        <end position="48"/>
    </location>
</feature>
<dbReference type="GO" id="GO:0005254">
    <property type="term" value="F:chloride channel activity"/>
    <property type="evidence" value="ECO:0007669"/>
    <property type="project" value="InterPro"/>
</dbReference>
<evidence type="ECO:0000256" key="8">
    <source>
        <dbReference type="SAM" id="Phobius"/>
    </source>
</evidence>
<gene>
    <name evidence="9" type="ORF">POCULU_LOCUS1962</name>
</gene>
<organism evidence="9 10">
    <name type="scientific">Paraglomus occultum</name>
    <dbReference type="NCBI Taxonomy" id="144539"/>
    <lineage>
        <taxon>Eukaryota</taxon>
        <taxon>Fungi</taxon>
        <taxon>Fungi incertae sedis</taxon>
        <taxon>Mucoromycota</taxon>
        <taxon>Glomeromycotina</taxon>
        <taxon>Glomeromycetes</taxon>
        <taxon>Paraglomerales</taxon>
        <taxon>Paraglomeraceae</taxon>
        <taxon>Paraglomus</taxon>
    </lineage>
</organism>
<dbReference type="InterPro" id="IPR044669">
    <property type="entry name" value="YneE/VCCN1/2-like"/>
</dbReference>
<dbReference type="Proteomes" id="UP000789572">
    <property type="component" value="Unassembled WGS sequence"/>
</dbReference>
<evidence type="ECO:0000256" key="5">
    <source>
        <dbReference type="ARBA" id="ARBA00022989"/>
    </source>
</evidence>
<dbReference type="AlphaFoldDB" id="A0A9N8WJ54"/>
<evidence type="ECO:0000256" key="2">
    <source>
        <dbReference type="ARBA" id="ARBA00022448"/>
    </source>
</evidence>
<accession>A0A9N8WJ54</accession>
<reference evidence="9" key="1">
    <citation type="submission" date="2021-06" db="EMBL/GenBank/DDBJ databases">
        <authorList>
            <person name="Kallberg Y."/>
            <person name="Tangrot J."/>
            <person name="Rosling A."/>
        </authorList>
    </citation>
    <scope>NUCLEOTIDE SEQUENCE</scope>
    <source>
        <strain evidence="9">IA702</strain>
    </source>
</reference>
<dbReference type="OrthoDB" id="1368at2759"/>
<keyword evidence="3" id="KW-1003">Cell membrane</keyword>
<evidence type="ECO:0000256" key="4">
    <source>
        <dbReference type="ARBA" id="ARBA00022692"/>
    </source>
</evidence>
<keyword evidence="6" id="KW-0406">Ion transport</keyword>
<proteinExistence type="predicted"/>
<evidence type="ECO:0000256" key="6">
    <source>
        <dbReference type="ARBA" id="ARBA00023065"/>
    </source>
</evidence>
<evidence type="ECO:0000256" key="3">
    <source>
        <dbReference type="ARBA" id="ARBA00022475"/>
    </source>
</evidence>
<keyword evidence="5 8" id="KW-1133">Transmembrane helix</keyword>
<keyword evidence="2" id="KW-0813">Transport</keyword>
<comment type="subcellular location">
    <subcellularLocation>
        <location evidence="1">Cell membrane</location>
        <topology evidence="1">Multi-pass membrane protein</topology>
    </subcellularLocation>
</comment>
<comment type="caution">
    <text evidence="9">The sequence shown here is derived from an EMBL/GenBank/DDBJ whole genome shotgun (WGS) entry which is preliminary data.</text>
</comment>
<evidence type="ECO:0000313" key="10">
    <source>
        <dbReference type="Proteomes" id="UP000789572"/>
    </source>
</evidence>
<evidence type="ECO:0000313" key="9">
    <source>
        <dbReference type="EMBL" id="CAG8488983.1"/>
    </source>
</evidence>
<name>A0A9N8WJ54_9GLOM</name>
<feature type="transmembrane region" description="Helical" evidence="8">
    <location>
        <begin position="54"/>
        <end position="74"/>
    </location>
</feature>
<dbReference type="Pfam" id="PF25539">
    <property type="entry name" value="Bestrophin_2"/>
    <property type="match status" value="1"/>
</dbReference>
<dbReference type="EMBL" id="CAJVPJ010000165">
    <property type="protein sequence ID" value="CAG8488983.1"/>
    <property type="molecule type" value="Genomic_DNA"/>
</dbReference>